<keyword evidence="5 7" id="KW-1133">Transmembrane helix</keyword>
<keyword evidence="2" id="KW-0813">Transport</keyword>
<comment type="subcellular location">
    <subcellularLocation>
        <location evidence="1">Cell membrane</location>
        <topology evidence="1">Multi-pass membrane protein</topology>
    </subcellularLocation>
</comment>
<evidence type="ECO:0000256" key="4">
    <source>
        <dbReference type="ARBA" id="ARBA00022692"/>
    </source>
</evidence>
<dbReference type="CDD" id="cd06261">
    <property type="entry name" value="TM_PBP2"/>
    <property type="match status" value="1"/>
</dbReference>
<dbReference type="InterPro" id="IPR000515">
    <property type="entry name" value="MetI-like"/>
</dbReference>
<protein>
    <recommendedName>
        <fullName evidence="8">ABC transmembrane type-1 domain-containing protein</fullName>
    </recommendedName>
</protein>
<feature type="non-terminal residue" evidence="9">
    <location>
        <position position="1"/>
    </location>
</feature>
<keyword evidence="3" id="KW-1003">Cell membrane</keyword>
<evidence type="ECO:0000256" key="7">
    <source>
        <dbReference type="SAM" id="Phobius"/>
    </source>
</evidence>
<organism evidence="9">
    <name type="scientific">marine sediment metagenome</name>
    <dbReference type="NCBI Taxonomy" id="412755"/>
    <lineage>
        <taxon>unclassified sequences</taxon>
        <taxon>metagenomes</taxon>
        <taxon>ecological metagenomes</taxon>
    </lineage>
</organism>
<evidence type="ECO:0000313" key="9">
    <source>
        <dbReference type="EMBL" id="GAI08753.1"/>
    </source>
</evidence>
<feature type="transmembrane region" description="Helical" evidence="7">
    <location>
        <begin position="87"/>
        <end position="105"/>
    </location>
</feature>
<dbReference type="GO" id="GO:0055085">
    <property type="term" value="P:transmembrane transport"/>
    <property type="evidence" value="ECO:0007669"/>
    <property type="project" value="InterPro"/>
</dbReference>
<evidence type="ECO:0000256" key="1">
    <source>
        <dbReference type="ARBA" id="ARBA00004651"/>
    </source>
</evidence>
<dbReference type="PROSITE" id="PS50928">
    <property type="entry name" value="ABC_TM1"/>
    <property type="match status" value="1"/>
</dbReference>
<dbReference type="PANTHER" id="PTHR43005:SF1">
    <property type="entry name" value="SPERMIDINE_PUTRESCINE TRANSPORT SYSTEM PERMEASE PROTEIN"/>
    <property type="match status" value="1"/>
</dbReference>
<evidence type="ECO:0000259" key="8">
    <source>
        <dbReference type="PROSITE" id="PS50928"/>
    </source>
</evidence>
<reference evidence="9" key="1">
    <citation type="journal article" date="2014" name="Front. Microbiol.">
        <title>High frequency of phylogenetically diverse reductive dehalogenase-homologous genes in deep subseafloor sedimentary metagenomes.</title>
        <authorList>
            <person name="Kawai M."/>
            <person name="Futagami T."/>
            <person name="Toyoda A."/>
            <person name="Takaki Y."/>
            <person name="Nishi S."/>
            <person name="Hori S."/>
            <person name="Arai W."/>
            <person name="Tsubouchi T."/>
            <person name="Morono Y."/>
            <person name="Uchiyama I."/>
            <person name="Ito T."/>
            <person name="Fujiyama A."/>
            <person name="Inagaki F."/>
            <person name="Takami H."/>
        </authorList>
    </citation>
    <scope>NUCLEOTIDE SEQUENCE</scope>
    <source>
        <strain evidence="9">Expedition CK06-06</strain>
    </source>
</reference>
<evidence type="ECO:0000256" key="6">
    <source>
        <dbReference type="ARBA" id="ARBA00023136"/>
    </source>
</evidence>
<dbReference type="Gene3D" id="1.10.3720.10">
    <property type="entry name" value="MetI-like"/>
    <property type="match status" value="1"/>
</dbReference>
<dbReference type="EMBL" id="BARV01007494">
    <property type="protein sequence ID" value="GAI08753.1"/>
    <property type="molecule type" value="Genomic_DNA"/>
</dbReference>
<dbReference type="SUPFAM" id="SSF161098">
    <property type="entry name" value="MetI-like"/>
    <property type="match status" value="1"/>
</dbReference>
<dbReference type="AlphaFoldDB" id="X1KPZ0"/>
<evidence type="ECO:0000256" key="3">
    <source>
        <dbReference type="ARBA" id="ARBA00022475"/>
    </source>
</evidence>
<dbReference type="Pfam" id="PF00528">
    <property type="entry name" value="BPD_transp_1"/>
    <property type="match status" value="1"/>
</dbReference>
<sequence>AGLRSIPEQLYEAARVDGASAWQQFIYVTLPQLRPILLINVVLITIYTFNTYDLIYSLTRGGPGGATSVIALQAYKETFQLMDLGSGAVYAVLMFCLSLIFTFIYHQLIGRR</sequence>
<name>X1KPZ0_9ZZZZ</name>
<gene>
    <name evidence="9" type="ORF">S06H3_15247</name>
</gene>
<dbReference type="PANTHER" id="PTHR43005">
    <property type="entry name" value="BLR7065 PROTEIN"/>
    <property type="match status" value="1"/>
</dbReference>
<proteinExistence type="predicted"/>
<comment type="caution">
    <text evidence="9">The sequence shown here is derived from an EMBL/GenBank/DDBJ whole genome shotgun (WGS) entry which is preliminary data.</text>
</comment>
<dbReference type="GO" id="GO:0005886">
    <property type="term" value="C:plasma membrane"/>
    <property type="evidence" value="ECO:0007669"/>
    <property type="project" value="UniProtKB-SubCell"/>
</dbReference>
<accession>X1KPZ0</accession>
<feature type="domain" description="ABC transmembrane type-1" evidence="8">
    <location>
        <begin position="1"/>
        <end position="105"/>
    </location>
</feature>
<keyword evidence="4 7" id="KW-0812">Transmembrane</keyword>
<feature type="transmembrane region" description="Helical" evidence="7">
    <location>
        <begin position="36"/>
        <end position="55"/>
    </location>
</feature>
<keyword evidence="6 7" id="KW-0472">Membrane</keyword>
<evidence type="ECO:0000256" key="2">
    <source>
        <dbReference type="ARBA" id="ARBA00022448"/>
    </source>
</evidence>
<evidence type="ECO:0000256" key="5">
    <source>
        <dbReference type="ARBA" id="ARBA00022989"/>
    </source>
</evidence>
<dbReference type="InterPro" id="IPR035906">
    <property type="entry name" value="MetI-like_sf"/>
</dbReference>